<dbReference type="AlphaFoldDB" id="A0A2G3E4Y5"/>
<evidence type="ECO:0000259" key="1">
    <source>
        <dbReference type="Pfam" id="PF12146"/>
    </source>
</evidence>
<evidence type="ECO:0000313" key="2">
    <source>
        <dbReference type="EMBL" id="PHU38342.1"/>
    </source>
</evidence>
<dbReference type="GO" id="GO:0016787">
    <property type="term" value="F:hydrolase activity"/>
    <property type="evidence" value="ECO:0007669"/>
    <property type="project" value="UniProtKB-KW"/>
</dbReference>
<gene>
    <name evidence="2" type="ORF">CSX02_03420</name>
</gene>
<dbReference type="InterPro" id="IPR051044">
    <property type="entry name" value="MAG_DAG_Lipase"/>
</dbReference>
<dbReference type="RefSeq" id="WP_099385649.1">
    <property type="nucleotide sequence ID" value="NZ_JANSWH010000081.1"/>
</dbReference>
<dbReference type="Gene3D" id="3.40.50.1820">
    <property type="entry name" value="alpha/beta hydrolase"/>
    <property type="match status" value="1"/>
</dbReference>
<dbReference type="PANTHER" id="PTHR11614">
    <property type="entry name" value="PHOSPHOLIPASE-RELATED"/>
    <property type="match status" value="1"/>
</dbReference>
<keyword evidence="2" id="KW-0378">Hydrolase</keyword>
<sequence length="312" mass="35800">MKEIFTFPSSDGKTTIHAVRHMPENGEIKAILQIVHGMVEFVERYDAFAKFLTEHGYMVVGHDHLGHGDSVTDKSEWGYFGEPDPLSLLLTDIHTLRTMTQEQYPDVPYFMLGHSMGSYLLRSYLSQYNDNLRGAIIMGTGYIPEKTTNMGFKVVNFLAKIHNWHYVSKFVAKLSFDKPYKRYDLTGKDATNSWLTKDPEIVKWYYSEPKCTYMFTVNGYKGLFQAVQCSCNFENIKKVPNKLPLFIVSGQDDPVGNNGIGVKKVYDLFAQGGSLDLTYKLYPNDRHEILNETDKEEVYADLLSWMNVRITT</sequence>
<keyword evidence="3" id="KW-1185">Reference proteome</keyword>
<reference evidence="2 3" key="2">
    <citation type="submission" date="2017-10" db="EMBL/GenBank/DDBJ databases">
        <authorList>
            <person name="Banno H."/>
            <person name="Chua N.-H."/>
        </authorList>
    </citation>
    <scope>NUCLEOTIDE SEQUENCE [LARGE SCALE GENOMIC DNA]</scope>
    <source>
        <strain evidence="2 3">JK623</strain>
    </source>
</reference>
<dbReference type="InterPro" id="IPR022742">
    <property type="entry name" value="Hydrolase_4"/>
</dbReference>
<reference evidence="2 3" key="1">
    <citation type="submission" date="2017-10" db="EMBL/GenBank/DDBJ databases">
        <title>Resolving the taxonomy of Roseburia spp., Eubacterium rectale and Agathobacter spp. through phylogenomic analysis.</title>
        <authorList>
            <person name="Sheridan P.O."/>
            <person name="Walker A.W."/>
            <person name="Duncan S.H."/>
            <person name="Scott K.P."/>
            <person name="Toole P.W.O."/>
            <person name="Luis P."/>
            <person name="Flint H.J."/>
        </authorList>
    </citation>
    <scope>NUCLEOTIDE SEQUENCE [LARGE SCALE GENOMIC DNA]</scope>
    <source>
        <strain evidence="2 3">JK623</strain>
    </source>
</reference>
<proteinExistence type="predicted"/>
<organism evidence="2 3">
    <name type="scientific">Agathobacter ruminis</name>
    <dbReference type="NCBI Taxonomy" id="1712665"/>
    <lineage>
        <taxon>Bacteria</taxon>
        <taxon>Bacillati</taxon>
        <taxon>Bacillota</taxon>
        <taxon>Clostridia</taxon>
        <taxon>Lachnospirales</taxon>
        <taxon>Lachnospiraceae</taxon>
        <taxon>Agathobacter</taxon>
    </lineage>
</organism>
<dbReference type="InterPro" id="IPR029058">
    <property type="entry name" value="AB_hydrolase_fold"/>
</dbReference>
<feature type="domain" description="Serine aminopeptidase S33" evidence="1">
    <location>
        <begin position="27"/>
        <end position="294"/>
    </location>
</feature>
<evidence type="ECO:0000313" key="3">
    <source>
        <dbReference type="Proteomes" id="UP000224563"/>
    </source>
</evidence>
<accession>A0A2G3E4Y5</accession>
<name>A0A2G3E4Y5_9FIRM</name>
<dbReference type="SUPFAM" id="SSF53474">
    <property type="entry name" value="alpha/beta-Hydrolases"/>
    <property type="match status" value="1"/>
</dbReference>
<dbReference type="Proteomes" id="UP000224563">
    <property type="component" value="Unassembled WGS sequence"/>
</dbReference>
<dbReference type="Pfam" id="PF12146">
    <property type="entry name" value="Hydrolase_4"/>
    <property type="match status" value="1"/>
</dbReference>
<dbReference type="EMBL" id="PDYG01000011">
    <property type="protein sequence ID" value="PHU38342.1"/>
    <property type="molecule type" value="Genomic_DNA"/>
</dbReference>
<comment type="caution">
    <text evidence="2">The sequence shown here is derived from an EMBL/GenBank/DDBJ whole genome shotgun (WGS) entry which is preliminary data.</text>
</comment>
<protein>
    <submittedName>
        <fullName evidence="2">Alpha/beta hydrolase</fullName>
    </submittedName>
</protein>